<evidence type="ECO:0000313" key="3">
    <source>
        <dbReference type="Proteomes" id="UP000236723"/>
    </source>
</evidence>
<dbReference type="Proteomes" id="UP000236723">
    <property type="component" value="Unassembled WGS sequence"/>
</dbReference>
<evidence type="ECO:0000259" key="1">
    <source>
        <dbReference type="Pfam" id="PF13452"/>
    </source>
</evidence>
<organism evidence="2 3">
    <name type="scientific">Thermomonospora echinospora</name>
    <dbReference type="NCBI Taxonomy" id="1992"/>
    <lineage>
        <taxon>Bacteria</taxon>
        <taxon>Bacillati</taxon>
        <taxon>Actinomycetota</taxon>
        <taxon>Actinomycetes</taxon>
        <taxon>Streptosporangiales</taxon>
        <taxon>Thermomonosporaceae</taxon>
        <taxon>Thermomonospora</taxon>
    </lineage>
</organism>
<dbReference type="Gene3D" id="3.10.129.10">
    <property type="entry name" value="Hotdog Thioesterase"/>
    <property type="match status" value="2"/>
</dbReference>
<sequence length="434" mass="49699">MLPRTKKLILFPMKMTDMPEDSGIEERFGVLTEEAIERSRRRLGVPQPQRNPPHNYEVTWDAVRHFAYGYGDDNPLYCDPAHGAATRWGRLIAPPTFLYTMGEDAAPEPDPQTKALLKGDPFAGLGSYQAVMEFEWWRPLELGDRCRMLQAQVGVQPKPSRFGGRTVHVTHDFLYTNGAGQMHAVRRGTWINAERHTSKKRAKEKLVQEPYTSERLAQIDALYAAETRRGAEPRFWEDVQAGDELQPRVKGPLTTTDVVVWHLGWGMQLTPPGSFRLAHRVRTKAPGLYPPNALNVPDTVQRLHWEPQRAQELGLPNSYDYGGMRETWLCHIITDWMGDDGWLWKLRCEHRKFNYIGDTTWVRGRVTGKRREGGRNEVHLEVWCENQRGETTTPGTAVVLLPTRERPRVELPESPAPDLDGMVAHELRRFDVAE</sequence>
<feature type="domain" description="FAS1-like dehydratase" evidence="1">
    <location>
        <begin position="54"/>
        <end position="163"/>
    </location>
</feature>
<gene>
    <name evidence="2" type="ORF">SAMN04489712_12237</name>
</gene>
<accession>A0A1H6DU63</accession>
<keyword evidence="3" id="KW-1185">Reference proteome</keyword>
<reference evidence="3" key="1">
    <citation type="submission" date="2016-10" db="EMBL/GenBank/DDBJ databases">
        <authorList>
            <person name="Varghese N."/>
            <person name="Submissions S."/>
        </authorList>
    </citation>
    <scope>NUCLEOTIDE SEQUENCE [LARGE SCALE GENOMIC DNA]</scope>
    <source>
        <strain evidence="3">DSM 43163</strain>
    </source>
</reference>
<dbReference type="SUPFAM" id="SSF54637">
    <property type="entry name" value="Thioesterase/thiol ester dehydrase-isomerase"/>
    <property type="match status" value="2"/>
</dbReference>
<evidence type="ECO:0000313" key="2">
    <source>
        <dbReference type="EMBL" id="SEG88584.1"/>
    </source>
</evidence>
<proteinExistence type="predicted"/>
<dbReference type="AlphaFoldDB" id="A0A1H6DU63"/>
<dbReference type="Pfam" id="PF13452">
    <property type="entry name" value="FAS1_DH_region"/>
    <property type="match status" value="1"/>
</dbReference>
<dbReference type="InterPro" id="IPR039569">
    <property type="entry name" value="FAS1-like_DH_region"/>
</dbReference>
<name>A0A1H6DU63_9ACTN</name>
<dbReference type="InterPro" id="IPR029069">
    <property type="entry name" value="HotDog_dom_sf"/>
</dbReference>
<protein>
    <submittedName>
        <fullName evidence="2">N-terminal half of MaoC dehydratase</fullName>
    </submittedName>
</protein>
<dbReference type="EMBL" id="FNVO01000022">
    <property type="protein sequence ID" value="SEG88584.1"/>
    <property type="molecule type" value="Genomic_DNA"/>
</dbReference>
<dbReference type="CDD" id="cd03441">
    <property type="entry name" value="R_hydratase_like"/>
    <property type="match status" value="1"/>
</dbReference>